<reference evidence="1" key="3">
    <citation type="submission" date="2025-09" db="UniProtKB">
        <authorList>
            <consortium name="Ensembl"/>
        </authorList>
    </citation>
    <scope>IDENTIFICATION</scope>
</reference>
<reference evidence="2" key="1">
    <citation type="submission" date="2018-12" db="EMBL/GenBank/DDBJ databases">
        <authorList>
            <person name="Yazar S."/>
        </authorList>
    </citation>
    <scope>NUCLEOTIDE SEQUENCE [LARGE SCALE GENOMIC DNA]</scope>
</reference>
<organism evidence="1 2">
    <name type="scientific">Vombatus ursinus</name>
    <name type="common">Common wombat</name>
    <dbReference type="NCBI Taxonomy" id="29139"/>
    <lineage>
        <taxon>Eukaryota</taxon>
        <taxon>Metazoa</taxon>
        <taxon>Chordata</taxon>
        <taxon>Craniata</taxon>
        <taxon>Vertebrata</taxon>
        <taxon>Euteleostomi</taxon>
        <taxon>Mammalia</taxon>
        <taxon>Metatheria</taxon>
        <taxon>Diprotodontia</taxon>
        <taxon>Vombatidae</taxon>
        <taxon>Vombatus</taxon>
    </lineage>
</organism>
<accession>A0A4X2L967</accession>
<dbReference type="Proteomes" id="UP000314987">
    <property type="component" value="Unassembled WGS sequence"/>
</dbReference>
<dbReference type="Ensembl" id="ENSVURT00010020747.1">
    <property type="protein sequence ID" value="ENSVURP00010018255.1"/>
    <property type="gene ID" value="ENSVURG00010013928.1"/>
</dbReference>
<keyword evidence="2" id="KW-1185">Reference proteome</keyword>
<evidence type="ECO:0000313" key="2">
    <source>
        <dbReference type="Proteomes" id="UP000314987"/>
    </source>
</evidence>
<dbReference type="AlphaFoldDB" id="A0A4X2L967"/>
<name>A0A4X2L967_VOMUR</name>
<protein>
    <submittedName>
        <fullName evidence="1">Uncharacterized protein</fullName>
    </submittedName>
</protein>
<dbReference type="STRING" id="29139.ENSVURP00010018255"/>
<dbReference type="OMA" id="LLMESPC"/>
<reference evidence="1" key="2">
    <citation type="submission" date="2025-08" db="UniProtKB">
        <authorList>
            <consortium name="Ensembl"/>
        </authorList>
    </citation>
    <scope>IDENTIFICATION</scope>
</reference>
<sequence length="53" mass="6150">MEHLLMESPCLPLCREEDAEVGTYFMRRELQEIVPRLFLGPYSSSIQVFPGFS</sequence>
<proteinExistence type="predicted"/>
<dbReference type="GeneTree" id="ENSGT01010000226363"/>
<evidence type="ECO:0000313" key="1">
    <source>
        <dbReference type="Ensembl" id="ENSVURP00010018255.1"/>
    </source>
</evidence>